<keyword evidence="2" id="KW-0805">Transcription regulation</keyword>
<dbReference type="GO" id="GO:0008270">
    <property type="term" value="F:zinc ion binding"/>
    <property type="evidence" value="ECO:0007669"/>
    <property type="project" value="UniProtKB-KW"/>
</dbReference>
<organism evidence="6">
    <name type="scientific">Thermofilum pendens</name>
    <dbReference type="NCBI Taxonomy" id="2269"/>
    <lineage>
        <taxon>Archaea</taxon>
        <taxon>Thermoproteota</taxon>
        <taxon>Thermoprotei</taxon>
        <taxon>Thermofilales</taxon>
        <taxon>Thermofilaceae</taxon>
        <taxon>Thermofilum</taxon>
    </lineage>
</organism>
<dbReference type="GO" id="GO:0097550">
    <property type="term" value="C:transcription preinitiation complex"/>
    <property type="evidence" value="ECO:0007669"/>
    <property type="project" value="TreeGrafter"/>
</dbReference>
<evidence type="ECO:0000256" key="2">
    <source>
        <dbReference type="ARBA" id="ARBA00023015"/>
    </source>
</evidence>
<keyword evidence="1" id="KW-0677">Repeat</keyword>
<evidence type="ECO:0000313" key="6">
    <source>
        <dbReference type="EMBL" id="HGM46251.1"/>
    </source>
</evidence>
<dbReference type="InterPro" id="IPR013137">
    <property type="entry name" value="Znf_TFIIB"/>
</dbReference>
<evidence type="ECO:0000256" key="4">
    <source>
        <dbReference type="PROSITE-ProRule" id="PRU00469"/>
    </source>
</evidence>
<evidence type="ECO:0000259" key="5">
    <source>
        <dbReference type="PROSITE" id="PS51134"/>
    </source>
</evidence>
<name>A0A7C4H836_THEPE</name>
<keyword evidence="4" id="KW-0479">Metal-binding</keyword>
<dbReference type="SUPFAM" id="SSF57783">
    <property type="entry name" value="Zinc beta-ribbon"/>
    <property type="match status" value="1"/>
</dbReference>
<dbReference type="PROSITE" id="PS51134">
    <property type="entry name" value="ZF_TFIIB"/>
    <property type="match status" value="1"/>
</dbReference>
<dbReference type="Pfam" id="PF08271">
    <property type="entry name" value="Zn_Ribbon_TF"/>
    <property type="match status" value="1"/>
</dbReference>
<dbReference type="EMBL" id="DTBQ01000021">
    <property type="protein sequence ID" value="HGM46251.1"/>
    <property type="molecule type" value="Genomic_DNA"/>
</dbReference>
<accession>A0A7C4H836</accession>
<gene>
    <name evidence="6" type="ORF">ENU21_00670</name>
</gene>
<feature type="domain" description="TFIIB-type" evidence="5">
    <location>
        <begin position="2"/>
        <end position="34"/>
    </location>
</feature>
<dbReference type="GO" id="GO:0017025">
    <property type="term" value="F:TBP-class protein binding"/>
    <property type="evidence" value="ECO:0007669"/>
    <property type="project" value="InterPro"/>
</dbReference>
<dbReference type="AlphaFoldDB" id="A0A7C4H836"/>
<reference evidence="6" key="1">
    <citation type="journal article" date="2020" name="mSystems">
        <title>Genome- and Community-Level Interaction Insights into Carbon Utilization and Element Cycling Functions of Hydrothermarchaeota in Hydrothermal Sediment.</title>
        <authorList>
            <person name="Zhou Z."/>
            <person name="Liu Y."/>
            <person name="Xu W."/>
            <person name="Pan J."/>
            <person name="Luo Z.H."/>
            <person name="Li M."/>
        </authorList>
    </citation>
    <scope>NUCLEOTIDE SEQUENCE</scope>
    <source>
        <strain evidence="6">SpSt-649</strain>
    </source>
</reference>
<dbReference type="SUPFAM" id="SSF47954">
    <property type="entry name" value="Cyclin-like"/>
    <property type="match status" value="2"/>
</dbReference>
<evidence type="ECO:0000256" key="1">
    <source>
        <dbReference type="ARBA" id="ARBA00022737"/>
    </source>
</evidence>
<dbReference type="GO" id="GO:0070897">
    <property type="term" value="P:transcription preinitiation complex assembly"/>
    <property type="evidence" value="ECO:0007669"/>
    <property type="project" value="InterPro"/>
</dbReference>
<dbReference type="InterPro" id="IPR013150">
    <property type="entry name" value="TFIIB_cyclin"/>
</dbReference>
<keyword evidence="4" id="KW-0863">Zinc-finger</keyword>
<dbReference type="Gene3D" id="1.10.472.10">
    <property type="entry name" value="Cyclin-like"/>
    <property type="match status" value="2"/>
</dbReference>
<proteinExistence type="predicted"/>
<dbReference type="InterPro" id="IPR000812">
    <property type="entry name" value="TFIIB"/>
</dbReference>
<dbReference type="PANTHER" id="PTHR11618">
    <property type="entry name" value="TRANSCRIPTION INITIATION FACTOR IIB-RELATED"/>
    <property type="match status" value="1"/>
</dbReference>
<evidence type="ECO:0000256" key="3">
    <source>
        <dbReference type="ARBA" id="ARBA00023163"/>
    </source>
</evidence>
<comment type="caution">
    <text evidence="6">The sequence shown here is derived from an EMBL/GenBank/DDBJ whole genome shotgun (WGS) entry which is preliminary data.</text>
</comment>
<dbReference type="PRINTS" id="PR00685">
    <property type="entry name" value="TIFACTORIIB"/>
</dbReference>
<dbReference type="InterPro" id="IPR036915">
    <property type="entry name" value="Cyclin-like_sf"/>
</dbReference>
<protein>
    <submittedName>
        <fullName evidence="6">Transcription initiation factor IIB family protein</fullName>
    </submittedName>
</protein>
<dbReference type="PANTHER" id="PTHR11618:SF13">
    <property type="entry name" value="TRANSCRIPTION INITIATION FACTOR IIB"/>
    <property type="match status" value="1"/>
</dbReference>
<keyword evidence="3" id="KW-0804">Transcription</keyword>
<dbReference type="Pfam" id="PF00382">
    <property type="entry name" value="TFIIB"/>
    <property type="match status" value="2"/>
</dbReference>
<dbReference type="Gene3D" id="2.20.25.10">
    <property type="match status" value="1"/>
</dbReference>
<keyword evidence="4" id="KW-0862">Zinc</keyword>
<sequence length="282" mass="31345">MSEVVCPECGYRGVLVLHEDTGEYVCPQCGYVFPEPTFERSPPLARDIEKGRIHYAVSRGTSTTPPSVSKQYARGSYKLETTTRGQRRSSSVLRLLSSLKVPKHIAEEVLQLVEKAARGGLLKGRSTRIVVAALLLYEMKRNPNLQVATEDIEKLARAEMKKVYKCYRLLLSSGIIQEAQSARPRKPSHVVASLAGKAGLREIFAQQNIPIRVVAHFADEVAVKLQGRKPAGIAAAVMYLVFKMMNIKKTQVELARLAGVSPLTLRRLSRQIPEQLEIIIKV</sequence>